<evidence type="ECO:0000259" key="4">
    <source>
        <dbReference type="Pfam" id="PF04825"/>
    </source>
</evidence>
<reference evidence="5" key="1">
    <citation type="submission" date="2015-09" db="EMBL/GenBank/DDBJ databases">
        <title>Scylla olivacea transcriptome.</title>
        <authorList>
            <person name="Ikhwanuddin M."/>
        </authorList>
    </citation>
    <scope>NUCLEOTIDE SEQUENCE</scope>
</reference>
<dbReference type="PANTHER" id="PTHR12585:SF69">
    <property type="entry name" value="FI11703P"/>
    <property type="match status" value="1"/>
</dbReference>
<name>A0A0P4VR62_SCYOL</name>
<evidence type="ECO:0000256" key="2">
    <source>
        <dbReference type="ARBA" id="ARBA00023242"/>
    </source>
</evidence>
<keyword evidence="2" id="KW-0539">Nucleus</keyword>
<evidence type="ECO:0000256" key="3">
    <source>
        <dbReference type="SAM" id="MobiDB-lite"/>
    </source>
</evidence>
<dbReference type="GO" id="GO:0003682">
    <property type="term" value="F:chromatin binding"/>
    <property type="evidence" value="ECO:0007669"/>
    <property type="project" value="TreeGrafter"/>
</dbReference>
<dbReference type="PANTHER" id="PTHR12585">
    <property type="entry name" value="SCC1 / RAD21 FAMILY MEMBER"/>
    <property type="match status" value="1"/>
</dbReference>
<dbReference type="InterPro" id="IPR006910">
    <property type="entry name" value="Rad21_Rec8_N"/>
</dbReference>
<comment type="subcellular location">
    <subcellularLocation>
        <location evidence="1">Nucleus</location>
    </subcellularLocation>
</comment>
<feature type="compositionally biased region" description="Basic residues" evidence="3">
    <location>
        <begin position="483"/>
        <end position="498"/>
    </location>
</feature>
<organism evidence="5">
    <name type="scientific">Scylla olivacea</name>
    <name type="common">Orange mud crab</name>
    <name type="synonym">Cancer olivacea</name>
    <dbReference type="NCBI Taxonomy" id="85551"/>
    <lineage>
        <taxon>Eukaryota</taxon>
        <taxon>Metazoa</taxon>
        <taxon>Ecdysozoa</taxon>
        <taxon>Arthropoda</taxon>
        <taxon>Crustacea</taxon>
        <taxon>Multicrustacea</taxon>
        <taxon>Malacostraca</taxon>
        <taxon>Eumalacostraca</taxon>
        <taxon>Eucarida</taxon>
        <taxon>Decapoda</taxon>
        <taxon>Pleocyemata</taxon>
        <taxon>Brachyura</taxon>
        <taxon>Eubrachyura</taxon>
        <taxon>Portunoidea</taxon>
        <taxon>Portunidae</taxon>
        <taxon>Portuninae</taxon>
        <taxon>Scylla</taxon>
    </lineage>
</organism>
<feature type="region of interest" description="Disordered" evidence="3">
    <location>
        <begin position="433"/>
        <end position="452"/>
    </location>
</feature>
<evidence type="ECO:0000313" key="5">
    <source>
        <dbReference type="EMBL" id="JAI57681.1"/>
    </source>
</evidence>
<dbReference type="GO" id="GO:0007062">
    <property type="term" value="P:sister chromatid cohesion"/>
    <property type="evidence" value="ECO:0007669"/>
    <property type="project" value="InterPro"/>
</dbReference>
<dbReference type="InterPro" id="IPR039781">
    <property type="entry name" value="Rad21/Rec8-like"/>
</dbReference>
<dbReference type="GO" id="GO:0008278">
    <property type="term" value="C:cohesin complex"/>
    <property type="evidence" value="ECO:0007669"/>
    <property type="project" value="InterPro"/>
</dbReference>
<dbReference type="GO" id="GO:1990414">
    <property type="term" value="P:replication-born double-strand break repair via sister chromatid exchange"/>
    <property type="evidence" value="ECO:0007669"/>
    <property type="project" value="TreeGrafter"/>
</dbReference>
<dbReference type="EMBL" id="GDRN01105735">
    <property type="protein sequence ID" value="JAI57681.1"/>
    <property type="molecule type" value="Transcribed_RNA"/>
</dbReference>
<feature type="region of interest" description="Disordered" evidence="3">
    <location>
        <begin position="464"/>
        <end position="547"/>
    </location>
</feature>
<proteinExistence type="predicted"/>
<accession>A0A0P4VR62</accession>
<protein>
    <recommendedName>
        <fullName evidence="4">Rad21/Rec8-like protein N-terminal domain-containing protein</fullName>
    </recommendedName>
</protein>
<dbReference type="AlphaFoldDB" id="A0A0P4VR62"/>
<feature type="region of interest" description="Disordered" evidence="3">
    <location>
        <begin position="270"/>
        <end position="305"/>
    </location>
</feature>
<feature type="domain" description="Rad21/Rec8-like protein N-terminal" evidence="4">
    <location>
        <begin position="11"/>
        <end position="108"/>
    </location>
</feature>
<dbReference type="Pfam" id="PF04825">
    <property type="entry name" value="Rad21_Rec8_N"/>
    <property type="match status" value="1"/>
</dbReference>
<evidence type="ECO:0000256" key="1">
    <source>
        <dbReference type="ARBA" id="ARBA00004123"/>
    </source>
</evidence>
<dbReference type="GO" id="GO:0005634">
    <property type="term" value="C:nucleus"/>
    <property type="evidence" value="ECO:0007669"/>
    <property type="project" value="UniProtKB-SubCell"/>
</dbReference>
<sequence length="620" mass="69281">MAHDALFDMRNPAMTLVWRTAFDPKMKREKIRKNREVRTVRVDKICDNLKQVIGDQGTKLDSRTFFKTSMILSGAQRIHSMQADLLLDDTKKLLNTMKKERKVMQKFDSVLDCRPSHAKTVRLPSLDITASPQTLRRPKATKVLDLDWHTLDCDIDWTSGPPRARMQDITLPDDDVPYSPQFMAELEHLRAQEATLEGPTLLDWETNGFQADEEKSGDAAAIDTLLTAVPEEEQQQPVLPTVMVEAPVEAATLEEPAAPTVMITDEAPEAAATREKLEAPTAPQPEDLQHSEQPTEPTPPEQPSQIELESLEGSDRQLPAPRVRQARPTIDPVCILSRDVMRMQIKEYIDTMRTQTSLGDTADLGKLHQARRDFFPTKPVHRRVIADVLVNLFRPCEGEAVFAEPESPLHQGAEEFVRDASHSEVKDLSSILSVHQDTTESSRSKTLLEAPSGLFEEVPSQLQPIEELESPMPPPSPREASSARKKPGSSPTKKRKRPSATEMPEEPSATKKPELEQEMPPAEEPVQKMATAEERAELSISSSSKDSMTKIDEMTEIILDFLERQPEVLFSDLLVEDAGDREAAAVFSHVLLMFKNGLLDLHQESGFGPISVSLPSADQE</sequence>